<dbReference type="Proteomes" id="UP000887579">
    <property type="component" value="Unplaced"/>
</dbReference>
<protein>
    <submittedName>
        <fullName evidence="2">TRASH domain-containing protein</fullName>
    </submittedName>
</protein>
<sequence length="166" mass="19437">MCGLVKMRIEKCYFCSSSVYPGHGVTFVRNDSTVFKFCRSKCHKLFKKKRNPRKIKWTKASRRLRGKELVNDKTQLIEARRDVPVKVTPELVQKTVEIIKQVHEMKHKRYAHLIEQKQRAGKLVVKKGMIKKAKTKIHMIRAPVVESESETEQVDAKEQEEVMETN</sequence>
<reference evidence="2" key="1">
    <citation type="submission" date="2022-11" db="UniProtKB">
        <authorList>
            <consortium name="WormBaseParasite"/>
        </authorList>
    </citation>
    <scope>IDENTIFICATION</scope>
</reference>
<organism evidence="1 2">
    <name type="scientific">Panagrolaimus sp. ES5</name>
    <dbReference type="NCBI Taxonomy" id="591445"/>
    <lineage>
        <taxon>Eukaryota</taxon>
        <taxon>Metazoa</taxon>
        <taxon>Ecdysozoa</taxon>
        <taxon>Nematoda</taxon>
        <taxon>Chromadorea</taxon>
        <taxon>Rhabditida</taxon>
        <taxon>Tylenchina</taxon>
        <taxon>Panagrolaimomorpha</taxon>
        <taxon>Panagrolaimoidea</taxon>
        <taxon>Panagrolaimidae</taxon>
        <taxon>Panagrolaimus</taxon>
    </lineage>
</organism>
<proteinExistence type="predicted"/>
<dbReference type="WBParaSite" id="ES5_v2.g13901.t1">
    <property type="protein sequence ID" value="ES5_v2.g13901.t1"/>
    <property type="gene ID" value="ES5_v2.g13901"/>
</dbReference>
<evidence type="ECO:0000313" key="1">
    <source>
        <dbReference type="Proteomes" id="UP000887579"/>
    </source>
</evidence>
<name>A0AC34FA37_9BILA</name>
<evidence type="ECO:0000313" key="2">
    <source>
        <dbReference type="WBParaSite" id="ES5_v2.g13901.t1"/>
    </source>
</evidence>
<accession>A0AC34FA37</accession>